<accession>A0A2N1N408</accession>
<dbReference type="Proteomes" id="UP000233469">
    <property type="component" value="Unassembled WGS sequence"/>
</dbReference>
<protein>
    <submittedName>
        <fullName evidence="1">Uncharacterized protein</fullName>
    </submittedName>
</protein>
<sequence length="94" mass="11043">MEKYTTLHDNFTKRLKDENRYKNDNEIGKKRVALESPSRENVDLSSPEGKLNWAKKVKEINISGRRKNGGRVQKCLWKFINLRISTSPTVYRAF</sequence>
<name>A0A2N1N408_9GLOM</name>
<dbReference type="VEuPathDB" id="FungiDB:FUN_013982"/>
<dbReference type="VEuPathDB" id="FungiDB:RhiirA1_474277"/>
<comment type="caution">
    <text evidence="1">The sequence shown here is derived from an EMBL/GenBank/DDBJ whole genome shotgun (WGS) entry which is preliminary data.</text>
</comment>
<dbReference type="AlphaFoldDB" id="A0A2N1N408"/>
<proteinExistence type="predicted"/>
<dbReference type="VEuPathDB" id="FungiDB:RhiirFUN_017094"/>
<dbReference type="EMBL" id="LLXL01000824">
    <property type="protein sequence ID" value="PKK68614.1"/>
    <property type="molecule type" value="Genomic_DNA"/>
</dbReference>
<evidence type="ECO:0000313" key="2">
    <source>
        <dbReference type="Proteomes" id="UP000233469"/>
    </source>
</evidence>
<gene>
    <name evidence="1" type="ORF">RhiirC2_782052</name>
</gene>
<organism evidence="1 2">
    <name type="scientific">Rhizophagus irregularis</name>
    <dbReference type="NCBI Taxonomy" id="588596"/>
    <lineage>
        <taxon>Eukaryota</taxon>
        <taxon>Fungi</taxon>
        <taxon>Fungi incertae sedis</taxon>
        <taxon>Mucoromycota</taxon>
        <taxon>Glomeromycotina</taxon>
        <taxon>Glomeromycetes</taxon>
        <taxon>Glomerales</taxon>
        <taxon>Glomeraceae</taxon>
        <taxon>Rhizophagus</taxon>
    </lineage>
</organism>
<reference evidence="1 2" key="2">
    <citation type="submission" date="2017-10" db="EMBL/GenBank/DDBJ databases">
        <title>Extensive intraspecific genome diversity in a model arbuscular mycorrhizal fungus.</title>
        <authorList>
            <person name="Chen E.C.H."/>
            <person name="Morin E."/>
            <person name="Baudet D."/>
            <person name="Noel J."/>
            <person name="Ndikumana S."/>
            <person name="Charron P."/>
            <person name="St-Onge C."/>
            <person name="Giorgi J."/>
            <person name="Grigoriev I.V."/>
            <person name="Roux C."/>
            <person name="Martin F.M."/>
            <person name="Corradi N."/>
        </authorList>
    </citation>
    <scope>NUCLEOTIDE SEQUENCE [LARGE SCALE GENOMIC DNA]</scope>
    <source>
        <strain evidence="1 2">C2</strain>
    </source>
</reference>
<evidence type="ECO:0000313" key="1">
    <source>
        <dbReference type="EMBL" id="PKK68614.1"/>
    </source>
</evidence>
<reference evidence="1 2" key="1">
    <citation type="submission" date="2016-04" db="EMBL/GenBank/DDBJ databases">
        <title>Genome analyses suggest a sexual origin of heterokaryosis in a supposedly ancient asexual fungus.</title>
        <authorList>
            <person name="Ropars J."/>
            <person name="Sedzielewska K."/>
            <person name="Noel J."/>
            <person name="Charron P."/>
            <person name="Farinelli L."/>
            <person name="Marton T."/>
            <person name="Kruger M."/>
            <person name="Pelin A."/>
            <person name="Brachmann A."/>
            <person name="Corradi N."/>
        </authorList>
    </citation>
    <scope>NUCLEOTIDE SEQUENCE [LARGE SCALE GENOMIC DNA]</scope>
    <source>
        <strain evidence="1 2">C2</strain>
    </source>
</reference>